<dbReference type="InterPro" id="IPR050918">
    <property type="entry name" value="CNF-like_PLA2_Inhibitor"/>
</dbReference>
<dbReference type="GeneID" id="101934664"/>
<dbReference type="PANTHER" id="PTHR20914:SF9">
    <property type="entry name" value="COILED, ISOFORM A"/>
    <property type="match status" value="1"/>
</dbReference>
<dbReference type="InterPro" id="IPR045860">
    <property type="entry name" value="Snake_toxin-like_sf"/>
</dbReference>
<dbReference type="AlphaFoldDB" id="A0A8C3P577"/>
<reference evidence="4" key="1">
    <citation type="submission" date="2025-08" db="UniProtKB">
        <authorList>
            <consortium name="Ensembl"/>
        </authorList>
    </citation>
    <scope>IDENTIFICATION</scope>
</reference>
<keyword evidence="5" id="KW-1185">Reference proteome</keyword>
<dbReference type="GeneTree" id="ENSGT00960000193290"/>
<dbReference type="OrthoDB" id="9907178at2759"/>
<dbReference type="Gene3D" id="2.10.60.10">
    <property type="entry name" value="CD59"/>
    <property type="match status" value="1"/>
</dbReference>
<gene>
    <name evidence="4" type="primary">LOC101934664</name>
</gene>
<proteinExistence type="predicted"/>
<evidence type="ECO:0000259" key="3">
    <source>
        <dbReference type="Pfam" id="PF00021"/>
    </source>
</evidence>
<keyword evidence="2" id="KW-0964">Secreted</keyword>
<dbReference type="GO" id="GO:0005576">
    <property type="term" value="C:extracellular region"/>
    <property type="evidence" value="ECO:0007669"/>
    <property type="project" value="UniProtKB-SubCell"/>
</dbReference>
<evidence type="ECO:0000256" key="2">
    <source>
        <dbReference type="ARBA" id="ARBA00022525"/>
    </source>
</evidence>
<evidence type="ECO:0000256" key="1">
    <source>
        <dbReference type="ARBA" id="ARBA00004613"/>
    </source>
</evidence>
<accession>A0A8C3P577</accession>
<comment type="subcellular location">
    <subcellularLocation>
        <location evidence="1">Secreted</location>
    </subcellularLocation>
</comment>
<protein>
    <recommendedName>
        <fullName evidence="3">UPAR/Ly6 domain-containing protein</fullName>
    </recommendedName>
</protein>
<dbReference type="Ensembl" id="ENSCPBT00000021146.1">
    <property type="protein sequence ID" value="ENSCPBP00000017905.1"/>
    <property type="gene ID" value="ENSCPBG00000013088.1"/>
</dbReference>
<name>A0A8C3P577_CHRPI</name>
<feature type="domain" description="UPAR/Ly6" evidence="3">
    <location>
        <begin position="121"/>
        <end position="176"/>
    </location>
</feature>
<dbReference type="PANTHER" id="PTHR20914">
    <property type="entry name" value="LY6/PLAUR DOMAIN-CONTAINING PROTEIN 8"/>
    <property type="match status" value="1"/>
</dbReference>
<dbReference type="Proteomes" id="UP000694380">
    <property type="component" value="Unplaced"/>
</dbReference>
<evidence type="ECO:0000313" key="5">
    <source>
        <dbReference type="Proteomes" id="UP000694380"/>
    </source>
</evidence>
<evidence type="ECO:0000313" key="4">
    <source>
        <dbReference type="Ensembl" id="ENSCPBP00000017905.1"/>
    </source>
</evidence>
<organism evidence="4 5">
    <name type="scientific">Chrysemys picta bellii</name>
    <name type="common">Western painted turtle</name>
    <name type="synonym">Emys bellii</name>
    <dbReference type="NCBI Taxonomy" id="8478"/>
    <lineage>
        <taxon>Eukaryota</taxon>
        <taxon>Metazoa</taxon>
        <taxon>Chordata</taxon>
        <taxon>Craniata</taxon>
        <taxon>Vertebrata</taxon>
        <taxon>Euteleostomi</taxon>
        <taxon>Archelosauria</taxon>
        <taxon>Testudinata</taxon>
        <taxon>Testudines</taxon>
        <taxon>Cryptodira</taxon>
        <taxon>Durocryptodira</taxon>
        <taxon>Testudinoidea</taxon>
        <taxon>Emydidae</taxon>
        <taxon>Chrysemys</taxon>
    </lineage>
</organism>
<sequence>MVSFILCLFPALLATSAQAATLTCKTCVGSADACRTAQGTCSVDKATGSCYSVAEEITLGGGKITGFSSGCLDDYNIVIKGPITVTVANDTYLRINTSWCNTDNNCNSAVPEVPKGSTTLNGLQCPTCFALSADPCDSHIAPCTGDETYCIDFAGTARRGSERSPFAAKGCATASTKEIKVGITLFSALSMFTFTKVISKPAEKTPTSGASPALGKFSFALYLPGLTGLLLVKLLS</sequence>
<feature type="domain" description="UPAR/Ly6" evidence="3">
    <location>
        <begin position="21"/>
        <end position="108"/>
    </location>
</feature>
<dbReference type="SUPFAM" id="SSF57302">
    <property type="entry name" value="Snake toxin-like"/>
    <property type="match status" value="1"/>
</dbReference>
<dbReference type="OMA" id="LRINTSW"/>
<dbReference type="CDD" id="cd23572">
    <property type="entry name" value="TFP_LU_ECD_PINLYP_rpt2"/>
    <property type="match status" value="1"/>
</dbReference>
<dbReference type="GO" id="GO:0030154">
    <property type="term" value="P:cell differentiation"/>
    <property type="evidence" value="ECO:0007669"/>
    <property type="project" value="UniProtKB-ARBA"/>
</dbReference>
<reference evidence="4" key="2">
    <citation type="submission" date="2025-09" db="UniProtKB">
        <authorList>
            <consortium name="Ensembl"/>
        </authorList>
    </citation>
    <scope>IDENTIFICATION</scope>
</reference>
<dbReference type="Pfam" id="PF00021">
    <property type="entry name" value="UPAR_LY6"/>
    <property type="match status" value="2"/>
</dbReference>
<dbReference type="InterPro" id="IPR016054">
    <property type="entry name" value="LY6_UPA_recep-like"/>
</dbReference>
<dbReference type="KEGG" id="cpic:101934664"/>